<dbReference type="Proteomes" id="UP001558632">
    <property type="component" value="Unassembled WGS sequence"/>
</dbReference>
<evidence type="ECO:0000256" key="1">
    <source>
        <dbReference type="SAM" id="MobiDB-lite"/>
    </source>
</evidence>
<feature type="compositionally biased region" description="Basic and acidic residues" evidence="1">
    <location>
        <begin position="1"/>
        <end position="19"/>
    </location>
</feature>
<evidence type="ECO:0000313" key="2">
    <source>
        <dbReference type="EMBL" id="KAL1242485.1"/>
    </source>
</evidence>
<name>A0ABR3KQD4_TRISP</name>
<dbReference type="GO" id="GO:0005524">
    <property type="term" value="F:ATP binding"/>
    <property type="evidence" value="ECO:0007669"/>
    <property type="project" value="UniProtKB-KW"/>
</dbReference>
<feature type="compositionally biased region" description="Basic and acidic residues" evidence="1">
    <location>
        <begin position="65"/>
        <end position="77"/>
    </location>
</feature>
<organism evidence="2 3">
    <name type="scientific">Trichinella spiralis</name>
    <name type="common">Trichina worm</name>
    <dbReference type="NCBI Taxonomy" id="6334"/>
    <lineage>
        <taxon>Eukaryota</taxon>
        <taxon>Metazoa</taxon>
        <taxon>Ecdysozoa</taxon>
        <taxon>Nematoda</taxon>
        <taxon>Enoplea</taxon>
        <taxon>Dorylaimia</taxon>
        <taxon>Trichinellida</taxon>
        <taxon>Trichinellidae</taxon>
        <taxon>Trichinella</taxon>
    </lineage>
</organism>
<dbReference type="EMBL" id="JBEUSY010000198">
    <property type="protein sequence ID" value="KAL1242485.1"/>
    <property type="molecule type" value="Genomic_DNA"/>
</dbReference>
<reference evidence="2 3" key="1">
    <citation type="submission" date="2024-07" db="EMBL/GenBank/DDBJ databases">
        <title>Enhanced genomic and transcriptomic resources for Trichinella pseudospiralis and T. spiralis underpin the discovery of pronounced molecular differences between stages and species.</title>
        <authorList>
            <person name="Pasi K.K."/>
            <person name="La Rosa G."/>
            <person name="Gomez-Morales M.A."/>
            <person name="Tosini F."/>
            <person name="Sumanam S."/>
            <person name="Young N.D."/>
            <person name="Chang B.C."/>
            <person name="Robin G.B."/>
        </authorList>
    </citation>
    <scope>NUCLEOTIDE SEQUENCE [LARGE SCALE GENOMIC DNA]</scope>
    <source>
        <strain evidence="2">ISS534</strain>
    </source>
</reference>
<evidence type="ECO:0000313" key="3">
    <source>
        <dbReference type="Proteomes" id="UP001558632"/>
    </source>
</evidence>
<keyword evidence="2" id="KW-0547">Nucleotide-binding</keyword>
<sequence>MEKISADMSETKVIKKETSHPSLTMGKIKRVTETKKLQEIKQHLKSSSNSQQTDKEKPLNSVPNQHEKNESSENYFH</sequence>
<comment type="caution">
    <text evidence="2">The sequence shown here is derived from an EMBL/GenBank/DDBJ whole genome shotgun (WGS) entry which is preliminary data.</text>
</comment>
<proteinExistence type="predicted"/>
<accession>A0ABR3KQD4</accession>
<gene>
    <name evidence="2" type="ORF">TSPI_11167</name>
</gene>
<feature type="compositionally biased region" description="Basic and acidic residues" evidence="1">
    <location>
        <begin position="30"/>
        <end position="42"/>
    </location>
</feature>
<feature type="region of interest" description="Disordered" evidence="1">
    <location>
        <begin position="1"/>
        <end position="77"/>
    </location>
</feature>
<protein>
    <submittedName>
        <fullName evidence="2">Hemin import ATP-binding protein HmuV</fullName>
    </submittedName>
</protein>
<keyword evidence="2" id="KW-0067">ATP-binding</keyword>
<keyword evidence="3" id="KW-1185">Reference proteome</keyword>